<organism evidence="2 3">
    <name type="scientific">Prunus dulcis</name>
    <name type="common">Almond</name>
    <name type="synonym">Amygdalus dulcis</name>
    <dbReference type="NCBI Taxonomy" id="3755"/>
    <lineage>
        <taxon>Eukaryota</taxon>
        <taxon>Viridiplantae</taxon>
        <taxon>Streptophyta</taxon>
        <taxon>Embryophyta</taxon>
        <taxon>Tracheophyta</taxon>
        <taxon>Spermatophyta</taxon>
        <taxon>Magnoliopsida</taxon>
        <taxon>eudicotyledons</taxon>
        <taxon>Gunneridae</taxon>
        <taxon>Pentapetalae</taxon>
        <taxon>rosids</taxon>
        <taxon>fabids</taxon>
        <taxon>Rosales</taxon>
        <taxon>Rosaceae</taxon>
        <taxon>Amygdaloideae</taxon>
        <taxon>Amygdaleae</taxon>
        <taxon>Prunus</taxon>
    </lineage>
</organism>
<name>A0AAD4WME3_PRUDU</name>
<comment type="caution">
    <text evidence="2">The sequence shown here is derived from an EMBL/GenBank/DDBJ whole genome shotgun (WGS) entry which is preliminary data.</text>
</comment>
<evidence type="ECO:0000256" key="1">
    <source>
        <dbReference type="SAM" id="MobiDB-lite"/>
    </source>
</evidence>
<dbReference type="Proteomes" id="UP001054821">
    <property type="component" value="Chromosome 2"/>
</dbReference>
<feature type="region of interest" description="Disordered" evidence="1">
    <location>
        <begin position="1"/>
        <end position="29"/>
    </location>
</feature>
<accession>A0AAD4WME3</accession>
<evidence type="ECO:0000313" key="3">
    <source>
        <dbReference type="Proteomes" id="UP001054821"/>
    </source>
</evidence>
<dbReference type="EMBL" id="JAJFAZ020000002">
    <property type="protein sequence ID" value="KAI5346125.1"/>
    <property type="molecule type" value="Genomic_DNA"/>
</dbReference>
<protein>
    <submittedName>
        <fullName evidence="2">Uncharacterized protein</fullName>
    </submittedName>
</protein>
<feature type="compositionally biased region" description="Polar residues" evidence="1">
    <location>
        <begin position="1"/>
        <end position="22"/>
    </location>
</feature>
<keyword evidence="3" id="KW-1185">Reference proteome</keyword>
<evidence type="ECO:0000313" key="2">
    <source>
        <dbReference type="EMBL" id="KAI5346125.1"/>
    </source>
</evidence>
<reference evidence="2 3" key="1">
    <citation type="journal article" date="2022" name="G3 (Bethesda)">
        <title>Whole-genome sequence and methylome profiling of the almond [Prunus dulcis (Mill.) D.A. Webb] cultivar 'Nonpareil'.</title>
        <authorList>
            <person name="D'Amico-Willman K.M."/>
            <person name="Ouma W.Z."/>
            <person name="Meulia T."/>
            <person name="Sideli G.M."/>
            <person name="Gradziel T.M."/>
            <person name="Fresnedo-Ramirez J."/>
        </authorList>
    </citation>
    <scope>NUCLEOTIDE SEQUENCE [LARGE SCALE GENOMIC DNA]</scope>
    <source>
        <strain evidence="2">Clone GOH B32 T37-40</strain>
    </source>
</reference>
<gene>
    <name evidence="2" type="ORF">L3X38_014004</name>
</gene>
<dbReference type="AlphaFoldDB" id="A0AAD4WME3"/>
<sequence length="113" mass="13238">MYTQRQNISTAQQGQNGFGRTTTVDKNDFGRDSAVGPDYVWLKMLRKSLEDHCSGQIMQLHWKSNNLSVQWRFCTTSTINECKRRLKPFLKPRPFYQQAVGSIARPTKWPKWN</sequence>
<proteinExistence type="predicted"/>